<dbReference type="SUPFAM" id="SSF57424">
    <property type="entry name" value="LDL receptor-like module"/>
    <property type="match status" value="1"/>
</dbReference>
<dbReference type="SMART" id="SM00409">
    <property type="entry name" value="IG"/>
    <property type="match status" value="1"/>
</dbReference>
<dbReference type="InterPro" id="IPR036055">
    <property type="entry name" value="LDL_receptor-like_sf"/>
</dbReference>
<dbReference type="CDD" id="cd00112">
    <property type="entry name" value="LDLa"/>
    <property type="match status" value="1"/>
</dbReference>
<dbReference type="GO" id="GO:0007156">
    <property type="term" value="P:homophilic cell adhesion via plasma membrane adhesion molecules"/>
    <property type="evidence" value="ECO:0007669"/>
    <property type="project" value="TreeGrafter"/>
</dbReference>
<feature type="disulfide bond" evidence="3">
    <location>
        <begin position="166"/>
        <end position="184"/>
    </location>
</feature>
<dbReference type="InterPro" id="IPR036179">
    <property type="entry name" value="Ig-like_dom_sf"/>
</dbReference>
<feature type="disulfide bond" evidence="3">
    <location>
        <begin position="178"/>
        <end position="193"/>
    </location>
</feature>
<dbReference type="InterPro" id="IPR007110">
    <property type="entry name" value="Ig-like_dom"/>
</dbReference>
<dbReference type="GO" id="GO:0098632">
    <property type="term" value="F:cell-cell adhesion mediator activity"/>
    <property type="evidence" value="ECO:0007669"/>
    <property type="project" value="TreeGrafter"/>
</dbReference>
<dbReference type="PROSITE" id="PS50068">
    <property type="entry name" value="LDLRA_2"/>
    <property type="match status" value="1"/>
</dbReference>
<keyword evidence="1 3" id="KW-1015">Disulfide bond</keyword>
<feature type="domain" description="Ig-like" evidence="5">
    <location>
        <begin position="56"/>
        <end position="137"/>
    </location>
</feature>
<dbReference type="PROSITE" id="PS01209">
    <property type="entry name" value="LDLRA_1"/>
    <property type="match status" value="1"/>
</dbReference>
<dbReference type="GO" id="GO:0005886">
    <property type="term" value="C:plasma membrane"/>
    <property type="evidence" value="ECO:0007669"/>
    <property type="project" value="TreeGrafter"/>
</dbReference>
<dbReference type="SMART" id="SM00408">
    <property type="entry name" value="IGc2"/>
    <property type="match status" value="1"/>
</dbReference>
<proteinExistence type="predicted"/>
<reference evidence="7" key="1">
    <citation type="submission" date="2022-11" db="UniProtKB">
        <authorList>
            <consortium name="WormBaseParasite"/>
        </authorList>
    </citation>
    <scope>IDENTIFICATION</scope>
</reference>
<dbReference type="PANTHER" id="PTHR10075">
    <property type="entry name" value="BASIGIN RELATED"/>
    <property type="match status" value="1"/>
</dbReference>
<dbReference type="SUPFAM" id="SSF48726">
    <property type="entry name" value="Immunoglobulin"/>
    <property type="match status" value="1"/>
</dbReference>
<dbReference type="InterPro" id="IPR002172">
    <property type="entry name" value="LDrepeatLR_classA_rpt"/>
</dbReference>
<dbReference type="InterPro" id="IPR003599">
    <property type="entry name" value="Ig_sub"/>
</dbReference>
<feature type="signal peptide" evidence="4">
    <location>
        <begin position="1"/>
        <end position="20"/>
    </location>
</feature>
<feature type="chain" id="PRO_5037839935" evidence="4">
    <location>
        <begin position="21"/>
        <end position="198"/>
    </location>
</feature>
<keyword evidence="2" id="KW-0393">Immunoglobulin domain</keyword>
<evidence type="ECO:0000256" key="4">
    <source>
        <dbReference type="SAM" id="SignalP"/>
    </source>
</evidence>
<dbReference type="Proteomes" id="UP000887565">
    <property type="component" value="Unplaced"/>
</dbReference>
<evidence type="ECO:0000313" key="6">
    <source>
        <dbReference type="Proteomes" id="UP000887565"/>
    </source>
</evidence>
<evidence type="ECO:0000259" key="5">
    <source>
        <dbReference type="PROSITE" id="PS50835"/>
    </source>
</evidence>
<dbReference type="InterPro" id="IPR023415">
    <property type="entry name" value="LDLR_class-A_CS"/>
</dbReference>
<dbReference type="InterPro" id="IPR013783">
    <property type="entry name" value="Ig-like_fold"/>
</dbReference>
<dbReference type="OMA" id="GSEESTC"/>
<feature type="disulfide bond" evidence="3">
    <location>
        <begin position="159"/>
        <end position="171"/>
    </location>
</feature>
<evidence type="ECO:0000256" key="2">
    <source>
        <dbReference type="ARBA" id="ARBA00023319"/>
    </source>
</evidence>
<protein>
    <submittedName>
        <fullName evidence="7">Ig-like domain-containing protein</fullName>
    </submittedName>
</protein>
<sequence>MEPVRFIICGFLLIMGAVFGDEELLSRPRRSIRDHYRYNTDSNDIRGDRTILQHELRLEIYPANQVHVDQGREAVLRCRVLGDPNARISWAKVGGELPRTASSDRDGYLIIKNVDPNDQGTYVCTATTSQSKEAAIELFVDKGQTLEFRESGPPRRYQCGSEESTCQNGECVRKENVCDGRYDCRDRSDEMYCNRQDQ</sequence>
<dbReference type="PROSITE" id="PS50835">
    <property type="entry name" value="IG_LIKE"/>
    <property type="match status" value="1"/>
</dbReference>
<dbReference type="SMART" id="SM00192">
    <property type="entry name" value="LDLa"/>
    <property type="match status" value="1"/>
</dbReference>
<dbReference type="GO" id="GO:0030424">
    <property type="term" value="C:axon"/>
    <property type="evidence" value="ECO:0007669"/>
    <property type="project" value="TreeGrafter"/>
</dbReference>
<dbReference type="InterPro" id="IPR003598">
    <property type="entry name" value="Ig_sub2"/>
</dbReference>
<evidence type="ECO:0000256" key="3">
    <source>
        <dbReference type="PROSITE-ProRule" id="PRU00124"/>
    </source>
</evidence>
<dbReference type="GO" id="GO:0070593">
    <property type="term" value="P:dendrite self-avoidance"/>
    <property type="evidence" value="ECO:0007669"/>
    <property type="project" value="TreeGrafter"/>
</dbReference>
<accession>A0A915K0C9</accession>
<evidence type="ECO:0000313" key="7">
    <source>
        <dbReference type="WBParaSite" id="nRc.2.0.1.t31759-RA"/>
    </source>
</evidence>
<evidence type="ECO:0000256" key="1">
    <source>
        <dbReference type="ARBA" id="ARBA00023157"/>
    </source>
</evidence>
<dbReference type="GO" id="GO:0007411">
    <property type="term" value="P:axon guidance"/>
    <property type="evidence" value="ECO:0007669"/>
    <property type="project" value="TreeGrafter"/>
</dbReference>
<dbReference type="Gene3D" id="2.60.40.10">
    <property type="entry name" value="Immunoglobulins"/>
    <property type="match status" value="1"/>
</dbReference>
<dbReference type="WBParaSite" id="nRc.2.0.1.t31759-RA">
    <property type="protein sequence ID" value="nRc.2.0.1.t31759-RA"/>
    <property type="gene ID" value="nRc.2.0.1.g31759"/>
</dbReference>
<dbReference type="AlphaFoldDB" id="A0A915K0C9"/>
<dbReference type="Pfam" id="PF13927">
    <property type="entry name" value="Ig_3"/>
    <property type="match status" value="1"/>
</dbReference>
<name>A0A915K0C9_ROMCU</name>
<dbReference type="Pfam" id="PF00057">
    <property type="entry name" value="Ldl_recept_a"/>
    <property type="match status" value="1"/>
</dbReference>
<keyword evidence="4" id="KW-0732">Signal</keyword>
<dbReference type="Gene3D" id="4.10.400.10">
    <property type="entry name" value="Low-density Lipoprotein Receptor"/>
    <property type="match status" value="1"/>
</dbReference>
<organism evidence="6 7">
    <name type="scientific">Romanomermis culicivorax</name>
    <name type="common">Nematode worm</name>
    <dbReference type="NCBI Taxonomy" id="13658"/>
    <lineage>
        <taxon>Eukaryota</taxon>
        <taxon>Metazoa</taxon>
        <taxon>Ecdysozoa</taxon>
        <taxon>Nematoda</taxon>
        <taxon>Enoplea</taxon>
        <taxon>Dorylaimia</taxon>
        <taxon>Mermithida</taxon>
        <taxon>Mermithoidea</taxon>
        <taxon>Mermithidae</taxon>
        <taxon>Romanomermis</taxon>
    </lineage>
</organism>
<keyword evidence="6" id="KW-1185">Reference proteome</keyword>
<dbReference type="PANTHER" id="PTHR10075:SF14">
    <property type="entry name" value="CELL ADHESION MOLECULE DSCAM2-RELATED"/>
    <property type="match status" value="1"/>
</dbReference>